<reference evidence="2" key="1">
    <citation type="submission" date="2025-08" db="UniProtKB">
        <authorList>
            <consortium name="RefSeq"/>
        </authorList>
    </citation>
    <scope>IDENTIFICATION</scope>
</reference>
<accession>A0A1S4CCQ5</accession>
<name>A0A1S4CCQ5_TOBAC</name>
<dbReference type="AlphaFoldDB" id="A0A1S4CCQ5"/>
<dbReference type="PaxDb" id="4097-A0A1S4CCQ5"/>
<dbReference type="KEGG" id="nta:107817557"/>
<evidence type="ECO:0000313" key="2">
    <source>
        <dbReference type="RefSeq" id="XP_016498896.1"/>
    </source>
</evidence>
<evidence type="ECO:0000256" key="1">
    <source>
        <dbReference type="SAM" id="MobiDB-lite"/>
    </source>
</evidence>
<dbReference type="PANTHER" id="PTHR33240">
    <property type="entry name" value="OS08G0508500 PROTEIN"/>
    <property type="match status" value="1"/>
</dbReference>
<dbReference type="PANTHER" id="PTHR33240:SF8">
    <property type="entry name" value="OS03G0439900 PROTEIN"/>
    <property type="match status" value="1"/>
</dbReference>
<feature type="region of interest" description="Disordered" evidence="1">
    <location>
        <begin position="47"/>
        <end position="68"/>
    </location>
</feature>
<sequence>MWKYSEFRKENPSCCGICDLVPVKMKVLPVVPDERATENAHLREFLSDRAKNNNGRNQDNAEPSKPATGSRRMIINMIFGGDEVNAVTFSTAKKMMILVTHGKRIREVSKDDITFIKGDVDGLLLPHNDALVISLNVLDFKIKRVLVDLGSLANIIQ</sequence>
<organism evidence="2">
    <name type="scientific">Nicotiana tabacum</name>
    <name type="common">Common tobacco</name>
    <dbReference type="NCBI Taxonomy" id="4097"/>
    <lineage>
        <taxon>Eukaryota</taxon>
        <taxon>Viridiplantae</taxon>
        <taxon>Streptophyta</taxon>
        <taxon>Embryophyta</taxon>
        <taxon>Tracheophyta</taxon>
        <taxon>Spermatophyta</taxon>
        <taxon>Magnoliopsida</taxon>
        <taxon>eudicotyledons</taxon>
        <taxon>Gunneridae</taxon>
        <taxon>Pentapetalae</taxon>
        <taxon>asterids</taxon>
        <taxon>lamiids</taxon>
        <taxon>Solanales</taxon>
        <taxon>Solanaceae</taxon>
        <taxon>Nicotianoideae</taxon>
        <taxon>Nicotianeae</taxon>
        <taxon>Nicotiana</taxon>
    </lineage>
</organism>
<dbReference type="RefSeq" id="XP_016498896.1">
    <property type="nucleotide sequence ID" value="XM_016643410.1"/>
</dbReference>
<dbReference type="OrthoDB" id="1752268at2759"/>
<protein>
    <submittedName>
        <fullName evidence="2">Uncharacterized protein</fullName>
    </submittedName>
</protein>
<proteinExistence type="predicted"/>
<gene>
    <name evidence="2" type="primary">LOC107817557</name>
</gene>
<feature type="compositionally biased region" description="Polar residues" evidence="1">
    <location>
        <begin position="52"/>
        <end position="61"/>
    </location>
</feature>